<dbReference type="InterPro" id="IPR031311">
    <property type="entry name" value="CHIT_BIND_RR_consensus"/>
</dbReference>
<sequence length="227" mass="25211">TKLSFIHKHRINGIFFLLQIVVLLAFLAAASAAPQYQPNIQGQYTTPVPILSQNSIINPDGSYQWRQRSDRETSYETGNGIAASEEGFLKNAGNPETEAQVAQGQFSYTGDDGIPISLTYTADENGFVARGAHLPTPPPIPPAIQRALDFLATQPEYREPQPGFNQPQPGFNRPGFNQPQPAFNQPGFNRRPNYGRNRTAALLYKYSKPHRELNPGYGMDDDDDDDM</sequence>
<protein>
    <submittedName>
        <fullName evidence="5">Uncharacterized protein</fullName>
    </submittedName>
</protein>
<dbReference type="InterPro" id="IPR000618">
    <property type="entry name" value="Insect_cuticle"/>
</dbReference>
<dbReference type="InterPro" id="IPR050468">
    <property type="entry name" value="Cuticle_Struct_Prot"/>
</dbReference>
<keyword evidence="1 2" id="KW-0193">Cuticle</keyword>
<feature type="signal peptide" evidence="4">
    <location>
        <begin position="1"/>
        <end position="32"/>
    </location>
</feature>
<dbReference type="EMBL" id="JAJSOF020000003">
    <property type="protein sequence ID" value="KAJ4449554.1"/>
    <property type="molecule type" value="Genomic_DNA"/>
</dbReference>
<evidence type="ECO:0000256" key="1">
    <source>
        <dbReference type="ARBA" id="ARBA00022460"/>
    </source>
</evidence>
<feature type="compositionally biased region" description="Low complexity" evidence="3">
    <location>
        <begin position="160"/>
        <end position="172"/>
    </location>
</feature>
<evidence type="ECO:0000313" key="5">
    <source>
        <dbReference type="EMBL" id="KAJ4449554.1"/>
    </source>
</evidence>
<evidence type="ECO:0000256" key="4">
    <source>
        <dbReference type="SAM" id="SignalP"/>
    </source>
</evidence>
<dbReference type="Proteomes" id="UP001148838">
    <property type="component" value="Unassembled WGS sequence"/>
</dbReference>
<dbReference type="PANTHER" id="PTHR10380:SF241">
    <property type="entry name" value="CUTICULAR PROTEIN 47EG-RELATED"/>
    <property type="match status" value="1"/>
</dbReference>
<evidence type="ECO:0000256" key="3">
    <source>
        <dbReference type="SAM" id="MobiDB-lite"/>
    </source>
</evidence>
<comment type="caution">
    <text evidence="5">The sequence shown here is derived from an EMBL/GenBank/DDBJ whole genome shotgun (WGS) entry which is preliminary data.</text>
</comment>
<keyword evidence="6" id="KW-1185">Reference proteome</keyword>
<name>A0ABQ8TVG1_PERAM</name>
<evidence type="ECO:0000313" key="6">
    <source>
        <dbReference type="Proteomes" id="UP001148838"/>
    </source>
</evidence>
<dbReference type="Pfam" id="PF00379">
    <property type="entry name" value="Chitin_bind_4"/>
    <property type="match status" value="1"/>
</dbReference>
<organism evidence="5 6">
    <name type="scientific">Periplaneta americana</name>
    <name type="common">American cockroach</name>
    <name type="synonym">Blatta americana</name>
    <dbReference type="NCBI Taxonomy" id="6978"/>
    <lineage>
        <taxon>Eukaryota</taxon>
        <taxon>Metazoa</taxon>
        <taxon>Ecdysozoa</taxon>
        <taxon>Arthropoda</taxon>
        <taxon>Hexapoda</taxon>
        <taxon>Insecta</taxon>
        <taxon>Pterygota</taxon>
        <taxon>Neoptera</taxon>
        <taxon>Polyneoptera</taxon>
        <taxon>Dictyoptera</taxon>
        <taxon>Blattodea</taxon>
        <taxon>Blattoidea</taxon>
        <taxon>Blattidae</taxon>
        <taxon>Blattinae</taxon>
        <taxon>Periplaneta</taxon>
    </lineage>
</organism>
<feature type="compositionally biased region" description="Polar residues" evidence="3">
    <location>
        <begin position="175"/>
        <end position="187"/>
    </location>
</feature>
<gene>
    <name evidence="5" type="ORF">ANN_00956</name>
</gene>
<dbReference type="PANTHER" id="PTHR10380">
    <property type="entry name" value="CUTICLE PROTEIN"/>
    <property type="match status" value="1"/>
</dbReference>
<dbReference type="PROSITE" id="PS51155">
    <property type="entry name" value="CHIT_BIND_RR_2"/>
    <property type="match status" value="1"/>
</dbReference>
<feature type="non-terminal residue" evidence="5">
    <location>
        <position position="1"/>
    </location>
</feature>
<evidence type="ECO:0000256" key="2">
    <source>
        <dbReference type="PROSITE-ProRule" id="PRU00497"/>
    </source>
</evidence>
<reference evidence="5 6" key="1">
    <citation type="journal article" date="2022" name="Allergy">
        <title>Genome assembly and annotation of Periplaneta americana reveal a comprehensive cockroach allergen profile.</title>
        <authorList>
            <person name="Wang L."/>
            <person name="Xiong Q."/>
            <person name="Saelim N."/>
            <person name="Wang L."/>
            <person name="Nong W."/>
            <person name="Wan A.T."/>
            <person name="Shi M."/>
            <person name="Liu X."/>
            <person name="Cao Q."/>
            <person name="Hui J.H.L."/>
            <person name="Sookrung N."/>
            <person name="Leung T.F."/>
            <person name="Tungtrongchitr A."/>
            <person name="Tsui S.K.W."/>
        </authorList>
    </citation>
    <scope>NUCLEOTIDE SEQUENCE [LARGE SCALE GENOMIC DNA]</scope>
    <source>
        <strain evidence="5">PWHHKU_190912</strain>
    </source>
</reference>
<feature type="region of interest" description="Disordered" evidence="3">
    <location>
        <begin position="160"/>
        <end position="227"/>
    </location>
</feature>
<accession>A0ABQ8TVG1</accession>
<feature type="chain" id="PRO_5046890832" evidence="4">
    <location>
        <begin position="33"/>
        <end position="227"/>
    </location>
</feature>
<dbReference type="PROSITE" id="PS00233">
    <property type="entry name" value="CHIT_BIND_RR_1"/>
    <property type="match status" value="1"/>
</dbReference>
<keyword evidence="4" id="KW-0732">Signal</keyword>
<proteinExistence type="predicted"/>